<dbReference type="GO" id="GO:0005886">
    <property type="term" value="C:plasma membrane"/>
    <property type="evidence" value="ECO:0007669"/>
    <property type="project" value="UniProtKB-SubCell"/>
</dbReference>
<dbReference type="Ensembl" id="ENSSGRT00000063114.1">
    <property type="protein sequence ID" value="ENSSGRP00000059156.1"/>
    <property type="gene ID" value="ENSSGRG00000030751.1"/>
</dbReference>
<comment type="function">
    <text evidence="2">Component of the zona pellucida, an extracellular matrix surrounding oocytes which mediates sperm binding, induction of the acrosome reaction and prevents post-fertilization polyspermy. The zona pellucida is composed of 3 to 4 glycoproteins, ZP1, ZP2, ZP3, and ZP4. ZP3 is essential for sperm binding and zona matrix formation.</text>
</comment>
<keyword evidence="2" id="KW-0964">Secreted</keyword>
<keyword evidence="2" id="KW-0472">Membrane</keyword>
<dbReference type="AlphaFoldDB" id="A0A672P6U5"/>
<keyword evidence="5" id="KW-1185">Reference proteome</keyword>
<comment type="domain">
    <text evidence="2">The ZP domain is involved in the polymerization of the ZP proteins to form the zona pellucida.</text>
</comment>
<dbReference type="GO" id="GO:0007339">
    <property type="term" value="P:binding of sperm to zona pellucida"/>
    <property type="evidence" value="ECO:0007669"/>
    <property type="project" value="UniProtKB-UniRule"/>
</dbReference>
<feature type="domain" description="ZP" evidence="3">
    <location>
        <begin position="62"/>
        <end position="291"/>
    </location>
</feature>
<keyword evidence="2" id="KW-1003">Cell membrane</keyword>
<dbReference type="PANTHER" id="PTHR11576">
    <property type="entry name" value="ZONA PELLUCIDA SPERM-BINDING PROTEIN 3"/>
    <property type="match status" value="1"/>
</dbReference>
<dbReference type="Proteomes" id="UP000472262">
    <property type="component" value="Unassembled WGS sequence"/>
</dbReference>
<dbReference type="GO" id="GO:0032190">
    <property type="term" value="F:acrosin binding"/>
    <property type="evidence" value="ECO:0007669"/>
    <property type="project" value="TreeGrafter"/>
</dbReference>
<dbReference type="GO" id="GO:2000344">
    <property type="term" value="P:positive regulation of acrosome reaction"/>
    <property type="evidence" value="ECO:0007669"/>
    <property type="project" value="UniProtKB-UniRule"/>
</dbReference>
<comment type="similarity">
    <text evidence="2">Belongs to the ZP domain family. ZPC subfamily.</text>
</comment>
<dbReference type="InterPro" id="IPR055355">
    <property type="entry name" value="ZP-C"/>
</dbReference>
<dbReference type="InterPro" id="IPR042235">
    <property type="entry name" value="ZP-C_dom"/>
</dbReference>
<sequence length="293" mass="32198">MGLRQCVRGARPTPRAFHPRVLTEEPQRVDSLLGEQPQLAPLTTDLAPSSIQSKQELLGPVRELTWKFPEEPVQLDFKGQDFFSTGQLLEPSLLSLGGCGVVNSDAAARVLIFQLLVLSIFTLDYRPAELQSTSIVRSSGATVGIECHYPSSGSSNERQPAWIPYVSTKVAEDTLVFSLKIMTGLPSNVFFLGEVLNILASVKQYNHVPLRIFVDHCVATTGSNVNSAPIWFTDANYTGSMSNFLPRVQDDKLQFQLAAFRFHKENSGAVCICAVPAGKLNQHLHKACQQKEA</sequence>
<keyword evidence="2" id="KW-0272">Extracellular matrix</keyword>
<accession>A0A672P6U5</accession>
<dbReference type="FunFam" id="2.60.40.4100:FF:000002">
    <property type="entry name" value="Zona pellucida sperm-binding protein 3"/>
    <property type="match status" value="1"/>
</dbReference>
<comment type="subcellular location">
    <subcellularLocation>
        <location evidence="2">Zona pellucida</location>
    </subcellularLocation>
    <subcellularLocation>
        <location evidence="2">Cell membrane</location>
        <topology evidence="2">Single-pass type I membrane protein</topology>
    </subcellularLocation>
</comment>
<reference evidence="4" key="2">
    <citation type="submission" date="2025-09" db="UniProtKB">
        <authorList>
            <consortium name="Ensembl"/>
        </authorList>
    </citation>
    <scope>IDENTIFICATION</scope>
</reference>
<dbReference type="Gene3D" id="2.60.40.3210">
    <property type="entry name" value="Zona pellucida, ZP-N domain"/>
    <property type="match status" value="1"/>
</dbReference>
<name>A0A672P6U5_SINGR</name>
<evidence type="ECO:0000256" key="1">
    <source>
        <dbReference type="ARBA" id="ARBA00023157"/>
    </source>
</evidence>
<proteinExistence type="inferred from homology"/>
<reference evidence="4" key="1">
    <citation type="submission" date="2025-08" db="UniProtKB">
        <authorList>
            <consortium name="Ensembl"/>
        </authorList>
    </citation>
    <scope>IDENTIFICATION</scope>
</reference>
<dbReference type="PANTHER" id="PTHR11576:SF2">
    <property type="entry name" value="ZONA PELLUCIDA SPERM-BINDING PROTEIN 3"/>
    <property type="match status" value="1"/>
</dbReference>
<evidence type="ECO:0000256" key="2">
    <source>
        <dbReference type="RuleBase" id="RU367066"/>
    </source>
</evidence>
<evidence type="ECO:0000259" key="3">
    <source>
        <dbReference type="SMART" id="SM00241"/>
    </source>
</evidence>
<comment type="PTM">
    <text evidence="2">Proteolytically cleaved before the transmembrane segment to yield the secreted ectodomain incorporated in the zona pellucida.</text>
</comment>
<dbReference type="Pfam" id="PF00100">
    <property type="entry name" value="Zona_pellucida"/>
    <property type="match status" value="1"/>
</dbReference>
<keyword evidence="2" id="KW-0165">Cleavage on pair of basic residues</keyword>
<dbReference type="Gene3D" id="2.60.40.4100">
    <property type="entry name" value="Zona pellucida, ZP-C domain"/>
    <property type="match status" value="1"/>
</dbReference>
<organism evidence="4 5">
    <name type="scientific">Sinocyclocheilus grahami</name>
    <name type="common">Dianchi golden-line fish</name>
    <name type="synonym">Barbus grahami</name>
    <dbReference type="NCBI Taxonomy" id="75366"/>
    <lineage>
        <taxon>Eukaryota</taxon>
        <taxon>Metazoa</taxon>
        <taxon>Chordata</taxon>
        <taxon>Craniata</taxon>
        <taxon>Vertebrata</taxon>
        <taxon>Euteleostomi</taxon>
        <taxon>Actinopterygii</taxon>
        <taxon>Neopterygii</taxon>
        <taxon>Teleostei</taxon>
        <taxon>Ostariophysi</taxon>
        <taxon>Cypriniformes</taxon>
        <taxon>Cyprinidae</taxon>
        <taxon>Cyprininae</taxon>
        <taxon>Sinocyclocheilus</taxon>
    </lineage>
</organism>
<dbReference type="InParanoid" id="A0A672P6U5"/>
<dbReference type="InterPro" id="IPR001507">
    <property type="entry name" value="ZP_dom"/>
</dbReference>
<dbReference type="GO" id="GO:0035804">
    <property type="term" value="F:structural constituent of egg coat"/>
    <property type="evidence" value="ECO:0007669"/>
    <property type="project" value="UniProtKB-UniRule"/>
</dbReference>
<evidence type="ECO:0000313" key="4">
    <source>
        <dbReference type="Ensembl" id="ENSSGRP00000059156.1"/>
    </source>
</evidence>
<keyword evidence="2" id="KW-0732">Signal</keyword>
<dbReference type="GO" id="GO:0035805">
    <property type="term" value="C:egg coat"/>
    <property type="evidence" value="ECO:0007669"/>
    <property type="project" value="UniProtKB-SubCell"/>
</dbReference>
<dbReference type="SMART" id="SM00241">
    <property type="entry name" value="ZP"/>
    <property type="match status" value="1"/>
</dbReference>
<evidence type="ECO:0000313" key="5">
    <source>
        <dbReference type="Proteomes" id="UP000472262"/>
    </source>
</evidence>
<keyword evidence="1 2" id="KW-1015">Disulfide bond</keyword>
<protein>
    <recommendedName>
        <fullName evidence="2">Zona pellucida sperm-binding protein 3</fullName>
    </recommendedName>
</protein>
<dbReference type="GO" id="GO:0035803">
    <property type="term" value="P:egg coat formation"/>
    <property type="evidence" value="ECO:0007669"/>
    <property type="project" value="UniProtKB-UniRule"/>
</dbReference>